<reference evidence="1" key="1">
    <citation type="submission" date="2022-06" db="EMBL/GenBank/DDBJ databases">
        <title>Genome Sequence of Candolleomyces eurysporus.</title>
        <authorList>
            <person name="Buettner E."/>
        </authorList>
    </citation>
    <scope>NUCLEOTIDE SEQUENCE</scope>
    <source>
        <strain evidence="1">VTCC 930004</strain>
    </source>
</reference>
<dbReference type="OrthoDB" id="10383806at2759"/>
<comment type="caution">
    <text evidence="1">The sequence shown here is derived from an EMBL/GenBank/DDBJ whole genome shotgun (WGS) entry which is preliminary data.</text>
</comment>
<evidence type="ECO:0000313" key="2">
    <source>
        <dbReference type="Proteomes" id="UP001140091"/>
    </source>
</evidence>
<dbReference type="Proteomes" id="UP001140091">
    <property type="component" value="Unassembled WGS sequence"/>
</dbReference>
<dbReference type="InterPro" id="IPR016024">
    <property type="entry name" value="ARM-type_fold"/>
</dbReference>
<name>A0A9W8J4B2_9AGAR</name>
<keyword evidence="2" id="KW-1185">Reference proteome</keyword>
<dbReference type="InterPro" id="IPR011989">
    <property type="entry name" value="ARM-like"/>
</dbReference>
<organism evidence="1 2">
    <name type="scientific">Candolleomyces eurysporus</name>
    <dbReference type="NCBI Taxonomy" id="2828524"/>
    <lineage>
        <taxon>Eukaryota</taxon>
        <taxon>Fungi</taxon>
        <taxon>Dikarya</taxon>
        <taxon>Basidiomycota</taxon>
        <taxon>Agaricomycotina</taxon>
        <taxon>Agaricomycetes</taxon>
        <taxon>Agaricomycetidae</taxon>
        <taxon>Agaricales</taxon>
        <taxon>Agaricineae</taxon>
        <taxon>Psathyrellaceae</taxon>
        <taxon>Candolleomyces</taxon>
    </lineage>
</organism>
<accession>A0A9W8J4B2</accession>
<dbReference type="EMBL" id="JANBPK010000945">
    <property type="protein sequence ID" value="KAJ2928032.1"/>
    <property type="molecule type" value="Genomic_DNA"/>
</dbReference>
<dbReference type="SUPFAM" id="SSF48371">
    <property type="entry name" value="ARM repeat"/>
    <property type="match status" value="2"/>
</dbReference>
<gene>
    <name evidence="1" type="ORF">H1R20_g9066</name>
</gene>
<feature type="non-terminal residue" evidence="1">
    <location>
        <position position="1"/>
    </location>
</feature>
<evidence type="ECO:0008006" key="3">
    <source>
        <dbReference type="Google" id="ProtNLM"/>
    </source>
</evidence>
<proteinExistence type="predicted"/>
<sequence>MSDWLDAVTMDDRKRVESHIQAFLSKLFGELVKEWEAMVYDELSSSSSFAATGPERGTSPGVMNSLVLNLGHSNREVRTHAITTLVSRQTRILADGTDVFDYSCFTDESIESMAKMAVDEDDDDRTNPDALKLLEDIATNDKTKARRVESALVRSCQSGLNLEGEPEQQMRTIKFVGSVKNHPKGPFHSLIDQLMPDLVGVALRASEKDVRRAAMNLTSVTWKPSKQPTGAESVPQPKDDTWKDVFHSAMENSDGEEQYRILKNLSEALKEGQSENPGLEMTWGSQAFLHDVTAVLAEEVVHVAIFDPDPSVSREAIRLLRQLTQGDFQFDMLKILGRVESYQTPPDMFWGIRDNFVLVFKMLKHQLHPSGKLLQDLLTWAESAEDQTDKSIQEHVRRLSLKLISCICESKKLEDGMVDVLKTALASKKDSIVALCKSDGSRRTDWVIFLGILIKFPALVSDAVQIALELVTIHADESDFDILDCVNPESNLKLGECPKRTSINVLRQICMIENGPEPEYTQAVKRLLMDRLTPDISLQDPDQLAKVSGLVKFSIALSLTESLRKTAEDFLRAVAKVLMDDIRPKKSDDTATPGSQLKAHKEPIGWIYLVATLAAGGYFPEDLKGVAASIFAIVDTEDDDRVRYACLRSLQLLARSKLCKYHYMNTAARMLQLKDIANKMEIFLDETKNPSDVRILFVQLLLTLGRQSECEIQNECERHSSLLVGILRRLATLAVSDRDKEVCLDALNVFSGLAYNNTIEAAQESVNSAIVDKFESGMKVSDWRIRQAWVKFASTQIKDANSKFLSVLLDNLIIDTQSEVREEIAKAFRSFMDSKAEARDSVASKLSEVLSPSLASPTPGVADRAVSILVAITRPRSESDFYRDASENILCQRRDAVWIELILLFGRIPAYESLLHKVINTAIKESGEIRDLDPFSKIDDEKTVSRLAGLAIKADDDPRQHALQLLEAFVTKGRLEHLQRPLKASLQKVVENSLKDHESHSLRANALKVIDRLTKKNAQFRDFVRPSISHLLKAVLTDGDPTFYKQAKKVLFENLAHSNESEFNHVVLVAVPSLIAKITTNAGKRTALRLTQDFPISDNAALSIADKLSRILQHTSPFERATALEMLLRLYEKHGRSKPSMVDSSITKIVALALDDRNSDIWEPAMRLLIALSSPPKADKGKSLPVETTTYKDVLSRIKAQLTKFMGLLDPKDKRSLAVELLSSVSRDAAIRQSISLRIVSKIFATGTTKLQEGQSELLGRLISDGRFEDEATDYMMLFVSHTLAPTNPDYSQYRREILTSLWSCYGMKTLRNKDSIDKLGKWFRLALFGRRATPSEVAAWNEGCESWLKDEKESESLTGDP</sequence>
<protein>
    <recommendedName>
        <fullName evidence="3">ARM repeat-containing protein</fullName>
    </recommendedName>
</protein>
<evidence type="ECO:0000313" key="1">
    <source>
        <dbReference type="EMBL" id="KAJ2928032.1"/>
    </source>
</evidence>
<dbReference type="Gene3D" id="1.25.10.10">
    <property type="entry name" value="Leucine-rich Repeat Variant"/>
    <property type="match status" value="2"/>
</dbReference>